<dbReference type="SUPFAM" id="SSF53850">
    <property type="entry name" value="Periplasmic binding protein-like II"/>
    <property type="match status" value="1"/>
</dbReference>
<dbReference type="InterPro" id="IPR000847">
    <property type="entry name" value="LysR_HTH_N"/>
</dbReference>
<proteinExistence type="inferred from homology"/>
<dbReference type="CDD" id="cd00090">
    <property type="entry name" value="HTH_ARSR"/>
    <property type="match status" value="1"/>
</dbReference>
<dbReference type="Pfam" id="PF03466">
    <property type="entry name" value="LysR_substrate"/>
    <property type="match status" value="1"/>
</dbReference>
<dbReference type="EMBL" id="QTUJ01000003">
    <property type="protein sequence ID" value="REF68409.1"/>
    <property type="molecule type" value="Genomic_DNA"/>
</dbReference>
<gene>
    <name evidence="6" type="ORF">BDD41_3454</name>
</gene>
<organism evidence="6 7">
    <name type="scientific">Paracoccus versutus</name>
    <name type="common">Thiobacillus versutus</name>
    <dbReference type="NCBI Taxonomy" id="34007"/>
    <lineage>
        <taxon>Bacteria</taxon>
        <taxon>Pseudomonadati</taxon>
        <taxon>Pseudomonadota</taxon>
        <taxon>Alphaproteobacteria</taxon>
        <taxon>Rhodobacterales</taxon>
        <taxon>Paracoccaceae</taxon>
        <taxon>Paracoccus</taxon>
    </lineage>
</organism>
<keyword evidence="4" id="KW-0804">Transcription</keyword>
<comment type="similarity">
    <text evidence="1">Belongs to the LysR transcriptional regulatory family.</text>
</comment>
<evidence type="ECO:0000256" key="3">
    <source>
        <dbReference type="ARBA" id="ARBA00023125"/>
    </source>
</evidence>
<dbReference type="InterPro" id="IPR036390">
    <property type="entry name" value="WH_DNA-bd_sf"/>
</dbReference>
<dbReference type="GO" id="GO:0003700">
    <property type="term" value="F:DNA-binding transcription factor activity"/>
    <property type="evidence" value="ECO:0007669"/>
    <property type="project" value="InterPro"/>
</dbReference>
<dbReference type="PANTHER" id="PTHR30537:SF79">
    <property type="entry name" value="TRANSCRIPTIONAL REGULATOR-RELATED"/>
    <property type="match status" value="1"/>
</dbReference>
<dbReference type="Gene3D" id="3.40.190.10">
    <property type="entry name" value="Periplasmic binding protein-like II"/>
    <property type="match status" value="2"/>
</dbReference>
<name>A0A3D9XNE5_PARVE</name>
<reference evidence="6 7" key="1">
    <citation type="submission" date="2018-08" db="EMBL/GenBank/DDBJ databases">
        <title>Genomic Encyclopedia of Archaeal and Bacterial Type Strains, Phase II (KMG-II): from individual species to whole genera.</title>
        <authorList>
            <person name="Goeker M."/>
        </authorList>
    </citation>
    <scope>NUCLEOTIDE SEQUENCE [LARGE SCALE GENOMIC DNA]</scope>
    <source>
        <strain evidence="6 7">DSM 17099</strain>
    </source>
</reference>
<keyword evidence="2" id="KW-0805">Transcription regulation</keyword>
<accession>A0A3D9XNE5</accession>
<dbReference type="SUPFAM" id="SSF46785">
    <property type="entry name" value="Winged helix' DNA-binding domain"/>
    <property type="match status" value="1"/>
</dbReference>
<sequence length="310" mass="34349">MNPTLPPLRALQAFECFGRLGSVNAAARALGVTPGAISQQLRLLEEHVGVVLLVKDGRRATLTPAARAYHELISQGFGRLMLAQDYILAHKQSEELTISGFPTLMQKWLNPRLPEFQATAQDLAIRVISTHQEPDPHMLELTFRLTYGEAARRYLHSRALFTDCCFPACSPEFLQRHPEALDPAVLARLPLIGIDWGGGYTTEPHWRDWFESQGLGELPPIRPVAVHSMSSLALEAAIAGQGAVLAQGSFAAEDIRAGRLVRLSEASLHMPDPYFVCWGPTTLDRPVARDFLNWLMRATKPLRSRTVQSS</sequence>
<dbReference type="InterPro" id="IPR005119">
    <property type="entry name" value="LysR_subst-bd"/>
</dbReference>
<dbReference type="AlphaFoldDB" id="A0A3D9XNE5"/>
<dbReference type="GO" id="GO:0043565">
    <property type="term" value="F:sequence-specific DNA binding"/>
    <property type="evidence" value="ECO:0007669"/>
    <property type="project" value="TreeGrafter"/>
</dbReference>
<protein>
    <submittedName>
        <fullName evidence="6">LysR family glycine cleavage system transcriptional activator</fullName>
    </submittedName>
</protein>
<dbReference type="RefSeq" id="WP_166435573.1">
    <property type="nucleotide sequence ID" value="NZ_CP038197.1"/>
</dbReference>
<dbReference type="Pfam" id="PF00126">
    <property type="entry name" value="HTH_1"/>
    <property type="match status" value="1"/>
</dbReference>
<evidence type="ECO:0000259" key="5">
    <source>
        <dbReference type="PROSITE" id="PS50931"/>
    </source>
</evidence>
<dbReference type="GO" id="GO:0006351">
    <property type="term" value="P:DNA-templated transcription"/>
    <property type="evidence" value="ECO:0007669"/>
    <property type="project" value="TreeGrafter"/>
</dbReference>
<dbReference type="InterPro" id="IPR011991">
    <property type="entry name" value="ArsR-like_HTH"/>
</dbReference>
<evidence type="ECO:0000256" key="4">
    <source>
        <dbReference type="ARBA" id="ARBA00023163"/>
    </source>
</evidence>
<evidence type="ECO:0000256" key="1">
    <source>
        <dbReference type="ARBA" id="ARBA00009437"/>
    </source>
</evidence>
<comment type="caution">
    <text evidence="6">The sequence shown here is derived from an EMBL/GenBank/DDBJ whole genome shotgun (WGS) entry which is preliminary data.</text>
</comment>
<dbReference type="InterPro" id="IPR058163">
    <property type="entry name" value="LysR-type_TF_proteobact-type"/>
</dbReference>
<evidence type="ECO:0000313" key="7">
    <source>
        <dbReference type="Proteomes" id="UP000256941"/>
    </source>
</evidence>
<dbReference type="PROSITE" id="PS50931">
    <property type="entry name" value="HTH_LYSR"/>
    <property type="match status" value="1"/>
</dbReference>
<dbReference type="Proteomes" id="UP000256941">
    <property type="component" value="Unassembled WGS sequence"/>
</dbReference>
<dbReference type="PANTHER" id="PTHR30537">
    <property type="entry name" value="HTH-TYPE TRANSCRIPTIONAL REGULATOR"/>
    <property type="match status" value="1"/>
</dbReference>
<feature type="domain" description="HTH lysR-type" evidence="5">
    <location>
        <begin position="6"/>
        <end position="63"/>
    </location>
</feature>
<keyword evidence="3" id="KW-0238">DNA-binding</keyword>
<evidence type="ECO:0000256" key="2">
    <source>
        <dbReference type="ARBA" id="ARBA00023015"/>
    </source>
</evidence>
<evidence type="ECO:0000313" key="6">
    <source>
        <dbReference type="EMBL" id="REF68409.1"/>
    </source>
</evidence>
<dbReference type="Gene3D" id="1.10.10.10">
    <property type="entry name" value="Winged helix-like DNA-binding domain superfamily/Winged helix DNA-binding domain"/>
    <property type="match status" value="1"/>
</dbReference>
<dbReference type="InterPro" id="IPR036388">
    <property type="entry name" value="WH-like_DNA-bd_sf"/>
</dbReference>